<keyword evidence="5 8" id="KW-0694">RNA-binding</keyword>
<keyword evidence="3 8" id="KW-0808">Transferase</keyword>
<dbReference type="GO" id="GO:0031380">
    <property type="term" value="C:nuclear RNA-directed RNA polymerase complex"/>
    <property type="evidence" value="ECO:0007669"/>
    <property type="project" value="TreeGrafter"/>
</dbReference>
<organism evidence="13 14">
    <name type="scientific">Trichonephila inaurata madagascariensis</name>
    <dbReference type="NCBI Taxonomy" id="2747483"/>
    <lineage>
        <taxon>Eukaryota</taxon>
        <taxon>Metazoa</taxon>
        <taxon>Ecdysozoa</taxon>
        <taxon>Arthropoda</taxon>
        <taxon>Chelicerata</taxon>
        <taxon>Arachnida</taxon>
        <taxon>Araneae</taxon>
        <taxon>Araneomorphae</taxon>
        <taxon>Entelegynae</taxon>
        <taxon>Araneoidea</taxon>
        <taxon>Nephilidae</taxon>
        <taxon>Trichonephila</taxon>
        <taxon>Trichonephila inaurata</taxon>
    </lineage>
</organism>
<reference evidence="13" key="1">
    <citation type="submission" date="2020-08" db="EMBL/GenBank/DDBJ databases">
        <title>Multicomponent nature underlies the extraordinary mechanical properties of spider dragline silk.</title>
        <authorList>
            <person name="Kono N."/>
            <person name="Nakamura H."/>
            <person name="Mori M."/>
            <person name="Yoshida Y."/>
            <person name="Ohtoshi R."/>
            <person name="Malay A.D."/>
            <person name="Moran D.A.P."/>
            <person name="Tomita M."/>
            <person name="Numata K."/>
            <person name="Arakawa K."/>
        </authorList>
    </citation>
    <scope>NUCLEOTIDE SEQUENCE</scope>
</reference>
<evidence type="ECO:0000256" key="4">
    <source>
        <dbReference type="ARBA" id="ARBA00022695"/>
    </source>
</evidence>
<protein>
    <recommendedName>
        <fullName evidence="8">RNA-dependent RNA polymerase</fullName>
        <ecNumber evidence="8">2.7.7.48</ecNumber>
    </recommendedName>
</protein>
<evidence type="ECO:0000313" key="13">
    <source>
        <dbReference type="EMBL" id="GFY64756.1"/>
    </source>
</evidence>
<feature type="domain" description="RDRP C-terminal head" evidence="12">
    <location>
        <begin position="1082"/>
        <end position="1216"/>
    </location>
</feature>
<gene>
    <name evidence="13" type="primary">RDR1</name>
    <name evidence="13" type="ORF">TNIN_463071</name>
</gene>
<evidence type="ECO:0000256" key="9">
    <source>
        <dbReference type="SAM" id="MobiDB-lite"/>
    </source>
</evidence>
<dbReference type="PANTHER" id="PTHR23079:SF55">
    <property type="entry name" value="RNA-DIRECTED RNA POLYMERASE"/>
    <property type="match status" value="1"/>
</dbReference>
<evidence type="ECO:0000313" key="14">
    <source>
        <dbReference type="Proteomes" id="UP000886998"/>
    </source>
</evidence>
<comment type="similarity">
    <text evidence="1 8">Belongs to the RdRP family.</text>
</comment>
<proteinExistence type="inferred from homology"/>
<keyword evidence="6" id="KW-0943">RNA-mediated gene silencing</keyword>
<feature type="domain" description="RDRP core" evidence="10">
    <location>
        <begin position="452"/>
        <end position="1050"/>
    </location>
</feature>
<dbReference type="Pfam" id="PF26253">
    <property type="entry name" value="RdRP_head"/>
    <property type="match status" value="1"/>
</dbReference>
<dbReference type="InterPro" id="IPR058752">
    <property type="entry name" value="RDRP_C_head"/>
</dbReference>
<keyword evidence="4 8" id="KW-0548">Nucleotidyltransferase</keyword>
<evidence type="ECO:0000256" key="5">
    <source>
        <dbReference type="ARBA" id="ARBA00022884"/>
    </source>
</evidence>
<dbReference type="InterPro" id="IPR007855">
    <property type="entry name" value="RDRP"/>
</dbReference>
<dbReference type="GO" id="GO:0003968">
    <property type="term" value="F:RNA-directed RNA polymerase activity"/>
    <property type="evidence" value="ECO:0007669"/>
    <property type="project" value="UniProtKB-KW"/>
</dbReference>
<dbReference type="OrthoDB" id="6432405at2759"/>
<sequence length="1486" mass="173130">MTEPALELEFLWLLNKEESLEVNKILESRLGDTSLKCIGPLLKLKRNLRSFCGMPILIKDCKRRAEFVDSNSQENEKKNKSENTFFHLNFLFNVFCQTELCKKNLEESFRRFVDLFCCSKYESLNSELYLKFSSIPFTIDNILSTENRAVDVLKFSLGNMIGLNTFFKHFDSKTSIESDNYKITQVKLLLLHDYKKLILYFLVGKNCPIKKRNITTHNWFKLELQYASLYSIVISKTDGLNLYIRMLMPPLMYSMIQKEDEEDYVPFYEIDHTTSWFRTVDLYETCPSYLKKEFSMNTVLKLDFKSENYDFLFQLLTYCKSIQIFFAPVSVIKGELPPTVVQFQLNDFECFYALQCILTGSFEVSDQLIFWKEVEKVKTFLQEKCKENPHALSRSLYQIFEAVTKGNVINFYDSLRYLYESFWKQEPRTVTDDFSSKKVQDSHLLLIKRCIVTPTHAFFLPPQPTLKSRALRDCEPDYSLRVSIKDVNMDSINYSTKSFGHNSAELQSNFFKKYYKNVLLRGLKIGKRNYKYVGSSTSQLKGHGLWYYAEDSKKKTADDLRREFGALDKIRQVPKYMARMGQTFSQSLGFIEVPQELTNVKEPDDDIEGGVKEYLTFKELKSKSPKKFLKVEGESSTDEEGEPTEPYNFSDGIGRISPELAEEVYKKLDVLDKKPSAMQIRYAGCKGMLVVDPRLKGKTIRFRKSMKKFESDHYSLEILKFSEKRACFLNRPFITILEQLGVSKEIFLKLQKEMIQKHISSMFHEWEACHFLHRHALLRFDFLRMYTAGIRFTEDPLYRSMIYSLFQKQLELLKNKANIEIPADKGRNMFGVVDDTFSLEYGEVFVQYSDWDSDVPIIVKGTVVVTKNPCMHPGDVRKFKAVNVEALHHIVDCIVFPAKGPRPHPDEMAGSDLDGDEYHVMWCEELIFDRDNYPPMAFALSSKDKPKDLDRPVMVSDEIDHFCEYIFNDKVGLIASSHLVFADQKENGIFSKTCIRLAKRYSIMLDFAKSGKAPPGGHKDYAFKYPDFMQKLNEKKTYLSANALGILFRNCKRLELGLETERNEIDYKIDEALIYEGWDQKYKKSAQRIYKRYCDKIASFLNSYGFENEGQLLAGALINPPKFYENRHDLSNLMALMEFEVQWIFKDLERKFFEEFGGKPSDGKFTEDMLRKASAWYAVTYSKNEKDGTYCFGLPWAVADVLVELKLRNKNVTSDRNITSKSLLEEIVDKSVSKHFVILSPDEDSAKIHDNRLQVLEVAYKMLTKWYKSQKEYFSDPDIKKIEKCISKEFDATTMDLVAGDVCFIDKLKKDGNIKRAISPSHNVIETMLHIANLGIQNPQNHFSDVRQELGLLAWVTLIKLACTYNPQYLGVPNQAGEYACTIFYKSQDNIVDTLQLPLFEKNNDLNNKFSIKITHEMDEVKEYLKEQTKLKSIDFRMVQWRDGTSYVRITVQGTRYSVERFKDMVVMKNFFEAVVSEKPLTYWLT</sequence>
<evidence type="ECO:0000259" key="11">
    <source>
        <dbReference type="Pfam" id="PF25359"/>
    </source>
</evidence>
<dbReference type="PANTHER" id="PTHR23079">
    <property type="entry name" value="RNA-DEPENDENT RNA POLYMERASE"/>
    <property type="match status" value="1"/>
</dbReference>
<dbReference type="GO" id="GO:0030422">
    <property type="term" value="P:siRNA processing"/>
    <property type="evidence" value="ECO:0007669"/>
    <property type="project" value="TreeGrafter"/>
</dbReference>
<evidence type="ECO:0000256" key="3">
    <source>
        <dbReference type="ARBA" id="ARBA00022679"/>
    </source>
</evidence>
<dbReference type="Proteomes" id="UP000886998">
    <property type="component" value="Unassembled WGS sequence"/>
</dbReference>
<dbReference type="GO" id="GO:0003723">
    <property type="term" value="F:RNA binding"/>
    <property type="evidence" value="ECO:0007669"/>
    <property type="project" value="UniProtKB-KW"/>
</dbReference>
<evidence type="ECO:0000256" key="6">
    <source>
        <dbReference type="ARBA" id="ARBA00023158"/>
    </source>
</evidence>
<evidence type="ECO:0000256" key="8">
    <source>
        <dbReference type="RuleBase" id="RU363098"/>
    </source>
</evidence>
<evidence type="ECO:0000259" key="10">
    <source>
        <dbReference type="Pfam" id="PF05183"/>
    </source>
</evidence>
<feature type="region of interest" description="Disordered" evidence="9">
    <location>
        <begin position="628"/>
        <end position="649"/>
    </location>
</feature>
<accession>A0A8X6Y4X9</accession>
<comment type="catalytic activity">
    <reaction evidence="7 8">
        <text>RNA(n) + a ribonucleoside 5'-triphosphate = RNA(n+1) + diphosphate</text>
        <dbReference type="Rhea" id="RHEA:21248"/>
        <dbReference type="Rhea" id="RHEA-COMP:14527"/>
        <dbReference type="Rhea" id="RHEA-COMP:17342"/>
        <dbReference type="ChEBI" id="CHEBI:33019"/>
        <dbReference type="ChEBI" id="CHEBI:61557"/>
        <dbReference type="ChEBI" id="CHEBI:140395"/>
        <dbReference type="EC" id="2.7.7.48"/>
    </reaction>
</comment>
<evidence type="ECO:0000259" key="12">
    <source>
        <dbReference type="Pfam" id="PF26253"/>
    </source>
</evidence>
<dbReference type="Pfam" id="PF05183">
    <property type="entry name" value="RdRP"/>
    <property type="match status" value="1"/>
</dbReference>
<feature type="domain" description="PH-like" evidence="11">
    <location>
        <begin position="146"/>
        <end position="316"/>
    </location>
</feature>
<comment type="caution">
    <text evidence="13">The sequence shown here is derived from an EMBL/GenBank/DDBJ whole genome shotgun (WGS) entry which is preliminary data.</text>
</comment>
<name>A0A8X6Y4X9_9ARAC</name>
<dbReference type="InterPro" id="IPR057596">
    <property type="entry name" value="RDRP_core"/>
</dbReference>
<keyword evidence="2 8" id="KW-0696">RNA-directed RNA polymerase</keyword>
<dbReference type="EMBL" id="BMAV01015389">
    <property type="protein sequence ID" value="GFY64756.1"/>
    <property type="molecule type" value="Genomic_DNA"/>
</dbReference>
<dbReference type="EC" id="2.7.7.48" evidence="8"/>
<evidence type="ECO:0000256" key="2">
    <source>
        <dbReference type="ARBA" id="ARBA00022484"/>
    </source>
</evidence>
<evidence type="ECO:0000256" key="7">
    <source>
        <dbReference type="ARBA" id="ARBA00048744"/>
    </source>
</evidence>
<dbReference type="Pfam" id="PF25359">
    <property type="entry name" value="PH_met_RdRP"/>
    <property type="match status" value="1"/>
</dbReference>
<keyword evidence="14" id="KW-1185">Reference proteome</keyword>
<dbReference type="InterPro" id="IPR057493">
    <property type="entry name" value="PH_RdRP-assoc"/>
</dbReference>
<evidence type="ECO:0000256" key="1">
    <source>
        <dbReference type="ARBA" id="ARBA00005762"/>
    </source>
</evidence>